<gene>
    <name evidence="1" type="ORF">METZ01_LOCUS83112</name>
</gene>
<proteinExistence type="predicted"/>
<protein>
    <submittedName>
        <fullName evidence="1">Uncharacterized protein</fullName>
    </submittedName>
</protein>
<name>A0A381URK7_9ZZZZ</name>
<accession>A0A381URK7</accession>
<dbReference type="EMBL" id="UINC01006895">
    <property type="protein sequence ID" value="SVA30258.1"/>
    <property type="molecule type" value="Genomic_DNA"/>
</dbReference>
<reference evidence="1" key="1">
    <citation type="submission" date="2018-05" db="EMBL/GenBank/DDBJ databases">
        <authorList>
            <person name="Lanie J.A."/>
            <person name="Ng W.-L."/>
            <person name="Kazmierczak K.M."/>
            <person name="Andrzejewski T.M."/>
            <person name="Davidsen T.M."/>
            <person name="Wayne K.J."/>
            <person name="Tettelin H."/>
            <person name="Glass J.I."/>
            <person name="Rusch D."/>
            <person name="Podicherti R."/>
            <person name="Tsui H.-C.T."/>
            <person name="Winkler M.E."/>
        </authorList>
    </citation>
    <scope>NUCLEOTIDE SEQUENCE</scope>
</reference>
<evidence type="ECO:0000313" key="1">
    <source>
        <dbReference type="EMBL" id="SVA30258.1"/>
    </source>
</evidence>
<organism evidence="1">
    <name type="scientific">marine metagenome</name>
    <dbReference type="NCBI Taxonomy" id="408172"/>
    <lineage>
        <taxon>unclassified sequences</taxon>
        <taxon>metagenomes</taxon>
        <taxon>ecological metagenomes</taxon>
    </lineage>
</organism>
<dbReference type="AlphaFoldDB" id="A0A381URK7"/>
<sequence>MANDKQDINIDDYDEFDFGFSTVDEQEVEDFESKVRSKVAEESASISNDLEQKINKLLEARSGDTSKIQELEKKRKDDLLNVEKIIMPLLKNLQKNPDDIYIKWPNRKDVIEKQIKKIVAITRR</sequence>